<evidence type="ECO:0000256" key="6">
    <source>
        <dbReference type="ARBA" id="ARBA00023170"/>
    </source>
</evidence>
<keyword evidence="6 10" id="KW-0675">Receptor</keyword>
<dbReference type="Gene3D" id="1.20.1070.10">
    <property type="entry name" value="Rhodopsin 7-helix transmembrane proteins"/>
    <property type="match status" value="1"/>
</dbReference>
<evidence type="ECO:0000256" key="4">
    <source>
        <dbReference type="ARBA" id="ARBA00023040"/>
    </source>
</evidence>
<dbReference type="PANTHER" id="PTHR24243:SF233">
    <property type="entry name" value="THYROTROPIN-RELEASING HORMONE RECEPTOR"/>
    <property type="match status" value="1"/>
</dbReference>
<dbReference type="PROSITE" id="PS00237">
    <property type="entry name" value="G_PROTEIN_RECEP_F1_1"/>
    <property type="match status" value="1"/>
</dbReference>
<dbReference type="SUPFAM" id="SSF81321">
    <property type="entry name" value="Family A G protein-coupled receptor-like"/>
    <property type="match status" value="1"/>
</dbReference>
<evidence type="ECO:0000256" key="7">
    <source>
        <dbReference type="ARBA" id="ARBA00023224"/>
    </source>
</evidence>
<keyword evidence="3 8" id="KW-1133">Transmembrane helix</keyword>
<organism evidence="10 11">
    <name type="scientific">Plakobranchus ocellatus</name>
    <dbReference type="NCBI Taxonomy" id="259542"/>
    <lineage>
        <taxon>Eukaryota</taxon>
        <taxon>Metazoa</taxon>
        <taxon>Spiralia</taxon>
        <taxon>Lophotrochozoa</taxon>
        <taxon>Mollusca</taxon>
        <taxon>Gastropoda</taxon>
        <taxon>Heterobranchia</taxon>
        <taxon>Euthyneura</taxon>
        <taxon>Panpulmonata</taxon>
        <taxon>Sacoglossa</taxon>
        <taxon>Placobranchoidea</taxon>
        <taxon>Plakobranchidae</taxon>
        <taxon>Plakobranchus</taxon>
    </lineage>
</organism>
<evidence type="ECO:0000259" key="9">
    <source>
        <dbReference type="PROSITE" id="PS50262"/>
    </source>
</evidence>
<dbReference type="Proteomes" id="UP000735302">
    <property type="component" value="Unassembled WGS sequence"/>
</dbReference>
<dbReference type="GO" id="GO:0004930">
    <property type="term" value="F:G protein-coupled receptor activity"/>
    <property type="evidence" value="ECO:0007669"/>
    <property type="project" value="UniProtKB-KW"/>
</dbReference>
<evidence type="ECO:0000313" key="11">
    <source>
        <dbReference type="Proteomes" id="UP000735302"/>
    </source>
</evidence>
<dbReference type="AlphaFoldDB" id="A0AAV3YP92"/>
<keyword evidence="5 8" id="KW-0472">Membrane</keyword>
<feature type="transmembrane region" description="Helical" evidence="8">
    <location>
        <begin position="110"/>
        <end position="128"/>
    </location>
</feature>
<comment type="subcellular location">
    <subcellularLocation>
        <location evidence="1">Membrane</location>
        <topology evidence="1">Multi-pass membrane protein</topology>
    </subcellularLocation>
</comment>
<feature type="transmembrane region" description="Helical" evidence="8">
    <location>
        <begin position="149"/>
        <end position="171"/>
    </location>
</feature>
<evidence type="ECO:0000256" key="1">
    <source>
        <dbReference type="ARBA" id="ARBA00004141"/>
    </source>
</evidence>
<reference evidence="10 11" key="1">
    <citation type="journal article" date="2021" name="Elife">
        <title>Chloroplast acquisition without the gene transfer in kleptoplastic sea slugs, Plakobranchus ocellatus.</title>
        <authorList>
            <person name="Maeda T."/>
            <person name="Takahashi S."/>
            <person name="Yoshida T."/>
            <person name="Shimamura S."/>
            <person name="Takaki Y."/>
            <person name="Nagai Y."/>
            <person name="Toyoda A."/>
            <person name="Suzuki Y."/>
            <person name="Arimoto A."/>
            <person name="Ishii H."/>
            <person name="Satoh N."/>
            <person name="Nishiyama T."/>
            <person name="Hasebe M."/>
            <person name="Maruyama T."/>
            <person name="Minagawa J."/>
            <person name="Obokata J."/>
            <person name="Shigenobu S."/>
        </authorList>
    </citation>
    <scope>NUCLEOTIDE SEQUENCE [LARGE SCALE GENOMIC DNA]</scope>
</reference>
<evidence type="ECO:0000313" key="10">
    <source>
        <dbReference type="EMBL" id="GFN84162.1"/>
    </source>
</evidence>
<accession>A0AAV3YP92</accession>
<dbReference type="PROSITE" id="PS50262">
    <property type="entry name" value="G_PROTEIN_RECEP_F1_2"/>
    <property type="match status" value="1"/>
</dbReference>
<dbReference type="InterPro" id="IPR017452">
    <property type="entry name" value="GPCR_Rhodpsn_7TM"/>
</dbReference>
<comment type="caution">
    <text evidence="10">The sequence shown here is derived from an EMBL/GenBank/DDBJ whole genome shotgun (WGS) entry which is preliminary data.</text>
</comment>
<keyword evidence="4" id="KW-0297">G-protein coupled receptor</keyword>
<evidence type="ECO:0000256" key="5">
    <source>
        <dbReference type="ARBA" id="ARBA00023136"/>
    </source>
</evidence>
<keyword evidence="2 8" id="KW-0812">Transmembrane</keyword>
<evidence type="ECO:0000256" key="3">
    <source>
        <dbReference type="ARBA" id="ARBA00022989"/>
    </source>
</evidence>
<keyword evidence="11" id="KW-1185">Reference proteome</keyword>
<dbReference type="GO" id="GO:0005886">
    <property type="term" value="C:plasma membrane"/>
    <property type="evidence" value="ECO:0007669"/>
    <property type="project" value="TreeGrafter"/>
</dbReference>
<dbReference type="Pfam" id="PF00001">
    <property type="entry name" value="7tm_1"/>
    <property type="match status" value="1"/>
</dbReference>
<dbReference type="EMBL" id="BLXT01001278">
    <property type="protein sequence ID" value="GFN84162.1"/>
    <property type="molecule type" value="Genomic_DNA"/>
</dbReference>
<evidence type="ECO:0000256" key="2">
    <source>
        <dbReference type="ARBA" id="ARBA00022692"/>
    </source>
</evidence>
<evidence type="ECO:0000256" key="8">
    <source>
        <dbReference type="SAM" id="Phobius"/>
    </source>
</evidence>
<feature type="transmembrane region" description="Helical" evidence="8">
    <location>
        <begin position="69"/>
        <end position="90"/>
    </location>
</feature>
<gene>
    <name evidence="10" type="ORF">PoB_001066800</name>
</gene>
<feature type="transmembrane region" description="Helical" evidence="8">
    <location>
        <begin position="204"/>
        <end position="222"/>
    </location>
</feature>
<keyword evidence="7" id="KW-0807">Transducer</keyword>
<feature type="transmembrane region" description="Helical" evidence="8">
    <location>
        <begin position="40"/>
        <end position="57"/>
    </location>
</feature>
<feature type="domain" description="G-protein coupled receptors family 1 profile" evidence="9">
    <location>
        <begin position="48"/>
        <end position="269"/>
    </location>
</feature>
<protein>
    <submittedName>
        <fullName evidence="10">Thyrotropin-releasing hormone receptor-like</fullName>
    </submittedName>
</protein>
<sequence length="390" mass="44066">MANNTTAAPTHLLFRYPSQTALLEEFAPAGPMAEKIVPPFWYFIGFIGNPISAIVWLGQRMRRNNSSAIYLGALSVSDLVFLILHLMHILHVAWGHDVYNAKISCEIFHFAYYVPQYLSTFLVLAFTAERYVAVCHPFLKEKLCTVQRAVIAVFFLIAFSVALSSAQAYIWTHVSMSDNCNIRPEAGVGGDWSFWSVWTWATDIFAFGLVPLTVLVFNILVLKEIFKISRKDVLTRQHSQRNGHSGSGGSGGNSAASTVTLLTVSTFLIVTQLSATIVSCLNPTFPLGEYEMTDEQIREDRTWSRLFTYLETRKIVEVICLSHYACYFFVYCLTGKHFRKEVVRLLTMNGRIRFLNSLVSRPRRKERYSMVSTNGGPTTETYATNFSTSM</sequence>
<dbReference type="PANTHER" id="PTHR24243">
    <property type="entry name" value="G-PROTEIN COUPLED RECEPTOR"/>
    <property type="match status" value="1"/>
</dbReference>
<dbReference type="InterPro" id="IPR000276">
    <property type="entry name" value="GPCR_Rhodpsn"/>
</dbReference>
<proteinExistence type="predicted"/>
<name>A0AAV3YP92_9GAST</name>